<dbReference type="SUPFAM" id="SSF51905">
    <property type="entry name" value="FAD/NAD(P)-binding domain"/>
    <property type="match status" value="1"/>
</dbReference>
<dbReference type="EMBL" id="JBHSAP010000007">
    <property type="protein sequence ID" value="MFC4075914.1"/>
    <property type="molecule type" value="Genomic_DNA"/>
</dbReference>
<proteinExistence type="predicted"/>
<dbReference type="RefSeq" id="WP_380702273.1">
    <property type="nucleotide sequence ID" value="NZ_JBHSAP010000007.1"/>
</dbReference>
<evidence type="ECO:0000259" key="5">
    <source>
        <dbReference type="Pfam" id="PF07992"/>
    </source>
</evidence>
<dbReference type="PRINTS" id="PR00469">
    <property type="entry name" value="PNDRDTASEII"/>
</dbReference>
<dbReference type="InterPro" id="IPR023753">
    <property type="entry name" value="FAD/NAD-binding_dom"/>
</dbReference>
<dbReference type="InterPro" id="IPR036188">
    <property type="entry name" value="FAD/NAD-bd_sf"/>
</dbReference>
<evidence type="ECO:0000256" key="4">
    <source>
        <dbReference type="ARBA" id="ARBA00023002"/>
    </source>
</evidence>
<organism evidence="6 7">
    <name type="scientific">Salinithrix halophila</name>
    <dbReference type="NCBI Taxonomy" id="1485204"/>
    <lineage>
        <taxon>Bacteria</taxon>
        <taxon>Bacillati</taxon>
        <taxon>Bacillota</taxon>
        <taxon>Bacilli</taxon>
        <taxon>Bacillales</taxon>
        <taxon>Thermoactinomycetaceae</taxon>
        <taxon>Salinithrix</taxon>
    </lineage>
</organism>
<dbReference type="Proteomes" id="UP001595843">
    <property type="component" value="Unassembled WGS sequence"/>
</dbReference>
<dbReference type="PRINTS" id="PR00368">
    <property type="entry name" value="FADPNR"/>
</dbReference>
<evidence type="ECO:0000313" key="6">
    <source>
        <dbReference type="EMBL" id="MFC4075914.1"/>
    </source>
</evidence>
<comment type="caution">
    <text evidence="6">The sequence shown here is derived from an EMBL/GenBank/DDBJ whole genome shotgun (WGS) entry which is preliminary data.</text>
</comment>
<comment type="cofactor">
    <cofactor evidence="1">
        <name>FAD</name>
        <dbReference type="ChEBI" id="CHEBI:57692"/>
    </cofactor>
</comment>
<gene>
    <name evidence="6" type="ORF">ACFOUO_03740</name>
</gene>
<evidence type="ECO:0000256" key="1">
    <source>
        <dbReference type="ARBA" id="ARBA00001974"/>
    </source>
</evidence>
<dbReference type="PANTHER" id="PTHR48105">
    <property type="entry name" value="THIOREDOXIN REDUCTASE 1-RELATED-RELATED"/>
    <property type="match status" value="1"/>
</dbReference>
<keyword evidence="7" id="KW-1185">Reference proteome</keyword>
<reference evidence="7" key="1">
    <citation type="journal article" date="2019" name="Int. J. Syst. Evol. Microbiol.">
        <title>The Global Catalogue of Microorganisms (GCM) 10K type strain sequencing project: providing services to taxonomists for standard genome sequencing and annotation.</title>
        <authorList>
            <consortium name="The Broad Institute Genomics Platform"/>
            <consortium name="The Broad Institute Genome Sequencing Center for Infectious Disease"/>
            <person name="Wu L."/>
            <person name="Ma J."/>
        </authorList>
    </citation>
    <scope>NUCLEOTIDE SEQUENCE [LARGE SCALE GENOMIC DNA]</scope>
    <source>
        <strain evidence="7">IBRC-M 10813</strain>
    </source>
</reference>
<keyword evidence="4" id="KW-0560">Oxidoreductase</keyword>
<comment type="subunit">
    <text evidence="2">Homodimer.</text>
</comment>
<dbReference type="Gene3D" id="3.50.50.60">
    <property type="entry name" value="FAD/NAD(P)-binding domain"/>
    <property type="match status" value="2"/>
</dbReference>
<evidence type="ECO:0000313" key="7">
    <source>
        <dbReference type="Proteomes" id="UP001595843"/>
    </source>
</evidence>
<keyword evidence="3" id="KW-0285">Flavoprotein</keyword>
<feature type="domain" description="FAD/NAD(P)-binding" evidence="5">
    <location>
        <begin position="8"/>
        <end position="154"/>
    </location>
</feature>
<name>A0ABV8JIY6_9BACL</name>
<accession>A0ABV8JIY6</accession>
<protein>
    <submittedName>
        <fullName evidence="6">NAD(P)/FAD-dependent oxidoreductase</fullName>
    </submittedName>
</protein>
<dbReference type="Pfam" id="PF07992">
    <property type="entry name" value="Pyr_redox_2"/>
    <property type="match status" value="1"/>
</dbReference>
<dbReference type="InterPro" id="IPR050097">
    <property type="entry name" value="Ferredoxin-NADP_redctase_2"/>
</dbReference>
<sequence length="305" mass="33561">MIDQKTWDVVIVGGGPGGLSAGLVLGRSRRKVIIVDGDQPRNIVTREAHGFLTRDGTPPMELRRIAKGQLAKYENVTVMADVVEDVEKEAGRFKTTTRGGQLLYSKKILFATGVKDELPAIPGFKEVYGTSVFLCPYCDGWEWRDEPLALFGNGDGIFPFTKLVYQWSRALMVFTNGPATIDESEKKELAQRNIPLIESPIAKLQSTDGFLEAIVLDSGESIHRRGGFIELNESQACNIPEKLGVPQHEKGGYKTNQHGQTDIDGLAIIGDAKNNFTGLICAAGEGYEIGTVINHELVEEEWKRL</sequence>
<evidence type="ECO:0000256" key="2">
    <source>
        <dbReference type="ARBA" id="ARBA00011738"/>
    </source>
</evidence>
<evidence type="ECO:0000256" key="3">
    <source>
        <dbReference type="ARBA" id="ARBA00022630"/>
    </source>
</evidence>